<proteinExistence type="predicted"/>
<gene>
    <name evidence="2" type="ORF">UFOPK2602_02445</name>
    <name evidence="3" type="ORF">UFOPK2806_00874</name>
    <name evidence="4" type="ORF">UFOPK4306_02589</name>
</gene>
<dbReference type="EMBL" id="CAEZYY010000008">
    <property type="protein sequence ID" value="CAB4748642.1"/>
    <property type="molecule type" value="Genomic_DNA"/>
</dbReference>
<dbReference type="InterPro" id="IPR017517">
    <property type="entry name" value="Maleyloyr_isom"/>
</dbReference>
<reference evidence="3" key="1">
    <citation type="submission" date="2020-05" db="EMBL/GenBank/DDBJ databases">
        <authorList>
            <person name="Chiriac C."/>
            <person name="Salcher M."/>
            <person name="Ghai R."/>
            <person name="Kavagutti S V."/>
        </authorList>
    </citation>
    <scope>NUCLEOTIDE SEQUENCE</scope>
</reference>
<dbReference type="EMBL" id="CAFBQP010000175">
    <property type="protein sequence ID" value="CAB5068906.1"/>
    <property type="molecule type" value="Genomic_DNA"/>
</dbReference>
<dbReference type="SUPFAM" id="SSF109854">
    <property type="entry name" value="DinB/YfiT-like putative metalloenzymes"/>
    <property type="match status" value="1"/>
</dbReference>
<dbReference type="Pfam" id="PF11716">
    <property type="entry name" value="MDMPI_N"/>
    <property type="match status" value="1"/>
</dbReference>
<accession>A0A6J6TMM5</accession>
<dbReference type="EMBL" id="CAEZXX010000266">
    <property type="protein sequence ID" value="CAB4732828.1"/>
    <property type="molecule type" value="Genomic_DNA"/>
</dbReference>
<dbReference type="InterPro" id="IPR024344">
    <property type="entry name" value="MDMPI_metal-binding"/>
</dbReference>
<dbReference type="Gene3D" id="1.20.120.450">
    <property type="entry name" value="dinb family like domain"/>
    <property type="match status" value="1"/>
</dbReference>
<dbReference type="InterPro" id="IPR034660">
    <property type="entry name" value="DinB/YfiT-like"/>
</dbReference>
<evidence type="ECO:0000313" key="2">
    <source>
        <dbReference type="EMBL" id="CAB4732828.1"/>
    </source>
</evidence>
<evidence type="ECO:0000259" key="1">
    <source>
        <dbReference type="Pfam" id="PF11716"/>
    </source>
</evidence>
<organism evidence="3">
    <name type="scientific">freshwater metagenome</name>
    <dbReference type="NCBI Taxonomy" id="449393"/>
    <lineage>
        <taxon>unclassified sequences</taxon>
        <taxon>metagenomes</taxon>
        <taxon>ecological metagenomes</taxon>
    </lineage>
</organism>
<dbReference type="AlphaFoldDB" id="A0A6J6TMM5"/>
<protein>
    <submittedName>
        <fullName evidence="3">Unannotated protein</fullName>
    </submittedName>
</protein>
<evidence type="ECO:0000313" key="3">
    <source>
        <dbReference type="EMBL" id="CAB4748642.1"/>
    </source>
</evidence>
<dbReference type="GO" id="GO:0046872">
    <property type="term" value="F:metal ion binding"/>
    <property type="evidence" value="ECO:0007669"/>
    <property type="project" value="InterPro"/>
</dbReference>
<sequence>MIERDLDHHVNGCGAAHRRLVGHLEALVDSGGLNDAVAQQPCRLPGWSVGHLLTHLARNADSHTRVIDGALRGEVTDQYEGGAAGRSAEIDAGAARGAQVLVDDVRSSIVHLEAAWARATAGGWLGEWRSPGAGQRPLFELAFRRWREVEVHHADLGLAGFNSDDWSSRYVAEELRIRTMEWTSRQPMGLATLPEAALRLAPAVRLAWLLGRAVPDGLEPVQYA</sequence>
<dbReference type="NCBIfam" id="TIGR03083">
    <property type="entry name" value="maleylpyruvate isomerase family mycothiol-dependent enzyme"/>
    <property type="match status" value="1"/>
</dbReference>
<evidence type="ECO:0000313" key="4">
    <source>
        <dbReference type="EMBL" id="CAB5068906.1"/>
    </source>
</evidence>
<feature type="domain" description="Mycothiol-dependent maleylpyruvate isomerase metal-binding" evidence="1">
    <location>
        <begin position="32"/>
        <end position="156"/>
    </location>
</feature>
<name>A0A6J6TMM5_9ZZZZ</name>